<keyword evidence="2" id="KW-0472">Membrane</keyword>
<feature type="domain" description="Ricin B lectin" evidence="3">
    <location>
        <begin position="172"/>
        <end position="269"/>
    </location>
</feature>
<evidence type="ECO:0000256" key="1">
    <source>
        <dbReference type="SAM" id="MobiDB-lite"/>
    </source>
</evidence>
<evidence type="ECO:0000256" key="2">
    <source>
        <dbReference type="SAM" id="Phobius"/>
    </source>
</evidence>
<dbReference type="InterPro" id="IPR000772">
    <property type="entry name" value="Ricin_B_lectin"/>
</dbReference>
<evidence type="ECO:0000259" key="3">
    <source>
        <dbReference type="Pfam" id="PF14200"/>
    </source>
</evidence>
<dbReference type="Pfam" id="PF14200">
    <property type="entry name" value="RicinB_lectin_2"/>
    <property type="match status" value="1"/>
</dbReference>
<dbReference type="AlphaFoldDB" id="A0A2J6QH54"/>
<dbReference type="InterPro" id="IPR035992">
    <property type="entry name" value="Ricin_B-like_lectins"/>
</dbReference>
<dbReference type="Gene3D" id="2.80.10.50">
    <property type="match status" value="1"/>
</dbReference>
<keyword evidence="2" id="KW-0812">Transmembrane</keyword>
<sequence length="285" mass="30112">MDGLIPDNRDRPGQPGLEVAPPTTRENTAYDHYGSKSPPYPNNELTAKPSHRICGLSSRLFWIIFAIVLVVLGGAIGGGVGGGLSAAHKNKDVSAQQTSSSVSISSTTSSTAFSSSSTSTGIPPSSTQPGIYRIINIQSNTAIDLLNGGTSNDTTIECWSWNPYSTPADYAHQAWQIASEASGSVAIFNTQTNSYITAPSNLTEGVNPSENIDAQVYGGVPGSATDEYMQWVIIQNSDNSISFQSKVYSNKVLDLAGGSTVDGTPVILWEKNSGTNQEWRLVASS</sequence>
<reference evidence="4 5" key="1">
    <citation type="submission" date="2016-05" db="EMBL/GenBank/DDBJ databases">
        <title>A degradative enzymes factory behind the ericoid mycorrhizal symbiosis.</title>
        <authorList>
            <consortium name="DOE Joint Genome Institute"/>
            <person name="Martino E."/>
            <person name="Morin E."/>
            <person name="Grelet G."/>
            <person name="Kuo A."/>
            <person name="Kohler A."/>
            <person name="Daghino S."/>
            <person name="Barry K."/>
            <person name="Choi C."/>
            <person name="Cichocki N."/>
            <person name="Clum A."/>
            <person name="Copeland A."/>
            <person name="Hainaut M."/>
            <person name="Haridas S."/>
            <person name="Labutti K."/>
            <person name="Lindquist E."/>
            <person name="Lipzen A."/>
            <person name="Khouja H.-R."/>
            <person name="Murat C."/>
            <person name="Ohm R."/>
            <person name="Olson A."/>
            <person name="Spatafora J."/>
            <person name="Veneault-Fourrey C."/>
            <person name="Henrissat B."/>
            <person name="Grigoriev I."/>
            <person name="Martin F."/>
            <person name="Perotto S."/>
        </authorList>
    </citation>
    <scope>NUCLEOTIDE SEQUENCE [LARGE SCALE GENOMIC DNA]</scope>
    <source>
        <strain evidence="4 5">UAMH 7357</strain>
    </source>
</reference>
<dbReference type="SUPFAM" id="SSF50370">
    <property type="entry name" value="Ricin B-like lectins"/>
    <property type="match status" value="1"/>
</dbReference>
<evidence type="ECO:0000313" key="4">
    <source>
        <dbReference type="EMBL" id="PMD25578.1"/>
    </source>
</evidence>
<dbReference type="Proteomes" id="UP000235672">
    <property type="component" value="Unassembled WGS sequence"/>
</dbReference>
<keyword evidence="5" id="KW-1185">Reference proteome</keyword>
<organism evidence="4 5">
    <name type="scientific">Hyaloscypha hepaticicola</name>
    <dbReference type="NCBI Taxonomy" id="2082293"/>
    <lineage>
        <taxon>Eukaryota</taxon>
        <taxon>Fungi</taxon>
        <taxon>Dikarya</taxon>
        <taxon>Ascomycota</taxon>
        <taxon>Pezizomycotina</taxon>
        <taxon>Leotiomycetes</taxon>
        <taxon>Helotiales</taxon>
        <taxon>Hyaloscyphaceae</taxon>
        <taxon>Hyaloscypha</taxon>
    </lineage>
</organism>
<dbReference type="PROSITE" id="PS50231">
    <property type="entry name" value="RICIN_B_LECTIN"/>
    <property type="match status" value="1"/>
</dbReference>
<feature type="transmembrane region" description="Helical" evidence="2">
    <location>
        <begin position="60"/>
        <end position="84"/>
    </location>
</feature>
<feature type="region of interest" description="Disordered" evidence="1">
    <location>
        <begin position="95"/>
        <end position="125"/>
    </location>
</feature>
<accession>A0A2J6QH54</accession>
<protein>
    <submittedName>
        <fullName evidence="4">Carbohydrate-binding module family 13 protein</fullName>
    </submittedName>
</protein>
<evidence type="ECO:0000313" key="5">
    <source>
        <dbReference type="Proteomes" id="UP000235672"/>
    </source>
</evidence>
<gene>
    <name evidence="4" type="ORF">NA56DRAFT_699516</name>
</gene>
<feature type="region of interest" description="Disordered" evidence="1">
    <location>
        <begin position="1"/>
        <end position="43"/>
    </location>
</feature>
<keyword evidence="2" id="KW-1133">Transmembrane helix</keyword>
<dbReference type="EMBL" id="KZ613470">
    <property type="protein sequence ID" value="PMD25578.1"/>
    <property type="molecule type" value="Genomic_DNA"/>
</dbReference>
<proteinExistence type="predicted"/>
<dbReference type="OrthoDB" id="2131701at2759"/>
<name>A0A2J6QH54_9HELO</name>
<dbReference type="CDD" id="cd00161">
    <property type="entry name" value="beta-trefoil_Ricin-like"/>
    <property type="match status" value="1"/>
</dbReference>